<protein>
    <submittedName>
        <fullName evidence="3">Uncharacterized protein</fullName>
    </submittedName>
</protein>
<dbReference type="EMBL" id="BSUL01000001">
    <property type="protein sequence ID" value="GMA29672.1"/>
    <property type="molecule type" value="Genomic_DNA"/>
</dbReference>
<keyword evidence="2" id="KW-0812">Transmembrane</keyword>
<gene>
    <name evidence="3" type="ORF">GCM10025874_29250</name>
</gene>
<comment type="caution">
    <text evidence="3">The sequence shown here is derived from an EMBL/GenBank/DDBJ whole genome shotgun (WGS) entry which is preliminary data.</text>
</comment>
<dbReference type="AlphaFoldDB" id="A0AA37XDG8"/>
<reference evidence="3 4" key="1">
    <citation type="journal article" date="2014" name="Int. J. Syst. Evol. Microbiol.">
        <title>Complete genome sequence of Corynebacterium casei LMG S-19264T (=DSM 44701T), isolated from a smear-ripened cheese.</title>
        <authorList>
            <consortium name="US DOE Joint Genome Institute (JGI-PGF)"/>
            <person name="Walter F."/>
            <person name="Albersmeier A."/>
            <person name="Kalinowski J."/>
            <person name="Ruckert C."/>
        </authorList>
    </citation>
    <scope>NUCLEOTIDE SEQUENCE [LARGE SCALE GENOMIC DNA]</scope>
    <source>
        <strain evidence="3 4">NBRC 112289</strain>
    </source>
</reference>
<proteinExistence type="predicted"/>
<keyword evidence="2" id="KW-0472">Membrane</keyword>
<accession>A0AA37XDG8</accession>
<evidence type="ECO:0000313" key="3">
    <source>
        <dbReference type="EMBL" id="GMA29672.1"/>
    </source>
</evidence>
<feature type="transmembrane region" description="Helical" evidence="2">
    <location>
        <begin position="44"/>
        <end position="65"/>
    </location>
</feature>
<evidence type="ECO:0000313" key="4">
    <source>
        <dbReference type="Proteomes" id="UP001157160"/>
    </source>
</evidence>
<feature type="region of interest" description="Disordered" evidence="1">
    <location>
        <begin position="143"/>
        <end position="180"/>
    </location>
</feature>
<name>A0AA37XDG8_9MICO</name>
<feature type="transmembrane region" description="Helical" evidence="2">
    <location>
        <begin position="103"/>
        <end position="121"/>
    </location>
</feature>
<dbReference type="Proteomes" id="UP001157160">
    <property type="component" value="Unassembled WGS sequence"/>
</dbReference>
<sequence>MRSYPDGMWLRKLLLPVMIGATVALPLWVLIAPGLLGEVSGWDAVSMLLLAPLAFVALLVTHLLTGARRSVREQRALAWRDLASLVPWWVAIAVFPVPTPFNGIAWALSILLGVVALANAVTQLVRETRRRFEEAVTTIQYQAQHQGQMPPRQAGHWDATPSSPRVVILPPQGQGDAPLH</sequence>
<organism evidence="3 4">
    <name type="scientific">Arenivirga flava</name>
    <dbReference type="NCBI Taxonomy" id="1930060"/>
    <lineage>
        <taxon>Bacteria</taxon>
        <taxon>Bacillati</taxon>
        <taxon>Actinomycetota</taxon>
        <taxon>Actinomycetes</taxon>
        <taxon>Micrococcales</taxon>
        <taxon>Microbacteriaceae</taxon>
        <taxon>Arenivirga</taxon>
    </lineage>
</organism>
<evidence type="ECO:0000256" key="2">
    <source>
        <dbReference type="SAM" id="Phobius"/>
    </source>
</evidence>
<keyword evidence="4" id="KW-1185">Reference proteome</keyword>
<keyword evidence="2" id="KW-1133">Transmembrane helix</keyword>
<evidence type="ECO:0000256" key="1">
    <source>
        <dbReference type="SAM" id="MobiDB-lite"/>
    </source>
</evidence>
<feature type="transmembrane region" description="Helical" evidence="2">
    <location>
        <begin position="77"/>
        <end position="97"/>
    </location>
</feature>
<feature type="transmembrane region" description="Helical" evidence="2">
    <location>
        <begin position="12"/>
        <end position="32"/>
    </location>
</feature>